<comment type="caution">
    <text evidence="2">The sequence shown here is derived from an EMBL/GenBank/DDBJ whole genome shotgun (WGS) entry which is preliminary data.</text>
</comment>
<reference evidence="2 3" key="1">
    <citation type="submission" date="2015-03" db="EMBL/GenBank/DDBJ databases">
        <authorList>
            <person name="Hassan Y.I."/>
            <person name="Lepp D."/>
            <person name="Zhou T."/>
        </authorList>
    </citation>
    <scope>NUCLEOTIDE SEQUENCE [LARGE SCALE GENOMIC DNA]</scope>
    <source>
        <strain evidence="2 3">GH2-10</strain>
    </source>
</reference>
<dbReference type="OrthoDB" id="7950636at2"/>
<dbReference type="RefSeq" id="WP_046141489.1">
    <property type="nucleotide sequence ID" value="NZ_LAJG01000005.1"/>
</dbReference>
<sequence length="139" mass="14487">MLDARITLALVAAIGISAPALAQDAPKDAAAAPAATTQAVQLDDLDAKRINPNQITIDFEYQGSACEQVSPAEVGELNNGTLAVTFPTISTAEVCTMQVQEIEVEQTIEAEHIISKIDVTLTGPDGEVIATGSTDVDHD</sequence>
<keyword evidence="3" id="KW-1185">Reference proteome</keyword>
<accession>A0A0F5LFS4</accession>
<evidence type="ECO:0000256" key="1">
    <source>
        <dbReference type="SAM" id="SignalP"/>
    </source>
</evidence>
<organism evidence="2 3">
    <name type="scientific">Devosia soli</name>
    <dbReference type="NCBI Taxonomy" id="361041"/>
    <lineage>
        <taxon>Bacteria</taxon>
        <taxon>Pseudomonadati</taxon>
        <taxon>Pseudomonadota</taxon>
        <taxon>Alphaproteobacteria</taxon>
        <taxon>Hyphomicrobiales</taxon>
        <taxon>Devosiaceae</taxon>
        <taxon>Devosia</taxon>
    </lineage>
</organism>
<protein>
    <submittedName>
        <fullName evidence="2">Uncharacterized protein</fullName>
    </submittedName>
</protein>
<evidence type="ECO:0000313" key="3">
    <source>
        <dbReference type="Proteomes" id="UP000033514"/>
    </source>
</evidence>
<dbReference type="PATRIC" id="fig|361041.3.peg.4005"/>
<evidence type="ECO:0000313" key="2">
    <source>
        <dbReference type="EMBL" id="KKB81145.1"/>
    </source>
</evidence>
<dbReference type="EMBL" id="LAJG01000005">
    <property type="protein sequence ID" value="KKB81145.1"/>
    <property type="molecule type" value="Genomic_DNA"/>
</dbReference>
<feature type="signal peptide" evidence="1">
    <location>
        <begin position="1"/>
        <end position="22"/>
    </location>
</feature>
<keyword evidence="1" id="KW-0732">Signal</keyword>
<gene>
    <name evidence="2" type="ORF">VW35_03040</name>
</gene>
<dbReference type="STRING" id="361041.VW35_03040"/>
<dbReference type="Proteomes" id="UP000033514">
    <property type="component" value="Unassembled WGS sequence"/>
</dbReference>
<dbReference type="AlphaFoldDB" id="A0A0F5LFS4"/>
<proteinExistence type="predicted"/>
<feature type="chain" id="PRO_5002492340" evidence="1">
    <location>
        <begin position="23"/>
        <end position="139"/>
    </location>
</feature>
<name>A0A0F5LFS4_9HYPH</name>